<evidence type="ECO:0000256" key="1">
    <source>
        <dbReference type="SAM" id="MobiDB-lite"/>
    </source>
</evidence>
<gene>
    <name evidence="2" type="ORF">P7K49_014597</name>
</gene>
<protein>
    <submittedName>
        <fullName evidence="2">Uncharacterized protein</fullName>
    </submittedName>
</protein>
<keyword evidence="3" id="KW-1185">Reference proteome</keyword>
<name>A0ABQ9V8U6_SAGOE</name>
<feature type="compositionally biased region" description="Gly residues" evidence="1">
    <location>
        <begin position="161"/>
        <end position="171"/>
    </location>
</feature>
<dbReference type="Proteomes" id="UP001266305">
    <property type="component" value="Unassembled WGS sequence"/>
</dbReference>
<sequence length="180" mass="19702">MMHPPTHPHWMLVQNYLLLLRHPQTKSWEVHSTLCWSRETGHLSKPRLQKTALPCLGATHPAAWTSETGSQLDYRCLWLPVTIQGPWTLSGWQQGEGTEEGEQSLLGLDGERTLPPTSPIHQVSSFCKRPGCSLVLPSGLQCSSGSLPYFPITRMPASRGGQPGGHQGLGDRGVAPSLQP</sequence>
<evidence type="ECO:0000313" key="3">
    <source>
        <dbReference type="Proteomes" id="UP001266305"/>
    </source>
</evidence>
<accession>A0ABQ9V8U6</accession>
<organism evidence="2 3">
    <name type="scientific">Saguinus oedipus</name>
    <name type="common">Cotton-top tamarin</name>
    <name type="synonym">Oedipomidas oedipus</name>
    <dbReference type="NCBI Taxonomy" id="9490"/>
    <lineage>
        <taxon>Eukaryota</taxon>
        <taxon>Metazoa</taxon>
        <taxon>Chordata</taxon>
        <taxon>Craniata</taxon>
        <taxon>Vertebrata</taxon>
        <taxon>Euteleostomi</taxon>
        <taxon>Mammalia</taxon>
        <taxon>Eutheria</taxon>
        <taxon>Euarchontoglires</taxon>
        <taxon>Primates</taxon>
        <taxon>Haplorrhini</taxon>
        <taxon>Platyrrhini</taxon>
        <taxon>Cebidae</taxon>
        <taxon>Callitrichinae</taxon>
        <taxon>Saguinus</taxon>
    </lineage>
</organism>
<dbReference type="EMBL" id="JASSZA010000007">
    <property type="protein sequence ID" value="KAK2105083.1"/>
    <property type="molecule type" value="Genomic_DNA"/>
</dbReference>
<feature type="region of interest" description="Disordered" evidence="1">
    <location>
        <begin position="153"/>
        <end position="180"/>
    </location>
</feature>
<proteinExistence type="predicted"/>
<comment type="caution">
    <text evidence="2">The sequence shown here is derived from an EMBL/GenBank/DDBJ whole genome shotgun (WGS) entry which is preliminary data.</text>
</comment>
<reference evidence="2 3" key="1">
    <citation type="submission" date="2023-05" db="EMBL/GenBank/DDBJ databases">
        <title>B98-5 Cell Line De Novo Hybrid Assembly: An Optical Mapping Approach.</title>
        <authorList>
            <person name="Kananen K."/>
            <person name="Auerbach J.A."/>
            <person name="Kautto E."/>
            <person name="Blachly J.S."/>
        </authorList>
    </citation>
    <scope>NUCLEOTIDE SEQUENCE [LARGE SCALE GENOMIC DNA]</scope>
    <source>
        <strain evidence="2">B95-8</strain>
        <tissue evidence="2">Cell line</tissue>
    </source>
</reference>
<evidence type="ECO:0000313" key="2">
    <source>
        <dbReference type="EMBL" id="KAK2105083.1"/>
    </source>
</evidence>